<gene>
    <name evidence="1" type="ORF">FBU59_001921</name>
</gene>
<dbReference type="Proteomes" id="UP001150603">
    <property type="component" value="Unassembled WGS sequence"/>
</dbReference>
<keyword evidence="2" id="KW-1185">Reference proteome</keyword>
<protein>
    <submittedName>
        <fullName evidence="1">Uncharacterized protein</fullName>
    </submittedName>
</protein>
<name>A0ACC1JCT9_9FUNG</name>
<evidence type="ECO:0000313" key="2">
    <source>
        <dbReference type="Proteomes" id="UP001150603"/>
    </source>
</evidence>
<sequence length="899" mass="98246">MRNLLLLAALALPAFFVGASAAPYFNEVNDDAKPTTVLVITSVAPALSSATPQASAEINSATRTSPNVVYVTVTQTVNVQNDAACGESSGKQLWVSTPGTTSIAVSATRLPQPPSGVDTPSGKDRPSGEQGGSIPDFYTQVSSPDSPEESSLMHSLDSSSSGVERDSRAILAPLDPHQQSPLDTNQRLLYRNTDNSYAPNTKLFDQSMLKRPFQTNRWWQNLVVESGIDPIHVYPYMIKCLGNSSVVGFPKFQASETAMTSSQSPDWTLGDANGRLSQRLVTGYDDLGVYVGWSGSGSTTMRSRFFKGMPFVSYEMAGMAPSLSTIHAVLKTELLSHSIGSNGVRTFKEISRLTGTMVDLPGLTKITLNDNSKWLVVSKPAITWQQSGNSLKGPDNYNGIVQMAHLGDNPDDNVNILQKYAGTYATEGTVTYTKIQDKQTVGRSSDLVFFYKTNSDEGGSTDRIRSTNETSTQLELLSFMLPHHMDSLNTTAVTKENLSGYRCAKGLLTAIVGNMIIVHQPLEPVDYEGQNQMTSADQGMIKQQLAIDAGTAINVTAPDPYFFGKGLSRVARLYQIAQEVQDTATSDRLRDQMVKLMTPWLISFNNEDPLVYDQTWGGIVSTKGLSDPGADFGQGRYNDHHFHYGYFLYAGAILAKHDPSAFAPFKEPLNQLLRDYANPTYKDDYFPYMRHFDPYDGHSWAAGLFTFADGRNQESTGEAVNAYYGAYLYAKSLGLSDVADFYEIVLNIEATSGRRYWHPTLAQARAQYISPFTHNAVGILWSGKADFATFFGADSEFIFGIQMIPFTPATRMLLQPDWVKEAWCPDGSSCAGGMKPAAEHANKNGWAQFLYTALSVVDRSTALANVKTCTPDDGNTLTNVLHWIATSGQQSSAGSTVRR</sequence>
<accession>A0ACC1JCT9</accession>
<reference evidence="1" key="1">
    <citation type="submission" date="2022-07" db="EMBL/GenBank/DDBJ databases">
        <title>Phylogenomic reconstructions and comparative analyses of Kickxellomycotina fungi.</title>
        <authorList>
            <person name="Reynolds N.K."/>
            <person name="Stajich J.E."/>
            <person name="Barry K."/>
            <person name="Grigoriev I.V."/>
            <person name="Crous P."/>
            <person name="Smith M.E."/>
        </authorList>
    </citation>
    <scope>NUCLEOTIDE SEQUENCE</scope>
    <source>
        <strain evidence="1">NRRL 5244</strain>
    </source>
</reference>
<dbReference type="EMBL" id="JANBPW010000966">
    <property type="protein sequence ID" value="KAJ1947057.1"/>
    <property type="molecule type" value="Genomic_DNA"/>
</dbReference>
<organism evidence="1 2">
    <name type="scientific">Linderina macrospora</name>
    <dbReference type="NCBI Taxonomy" id="4868"/>
    <lineage>
        <taxon>Eukaryota</taxon>
        <taxon>Fungi</taxon>
        <taxon>Fungi incertae sedis</taxon>
        <taxon>Zoopagomycota</taxon>
        <taxon>Kickxellomycotina</taxon>
        <taxon>Kickxellomycetes</taxon>
        <taxon>Kickxellales</taxon>
        <taxon>Kickxellaceae</taxon>
        <taxon>Linderina</taxon>
    </lineage>
</organism>
<evidence type="ECO:0000313" key="1">
    <source>
        <dbReference type="EMBL" id="KAJ1947057.1"/>
    </source>
</evidence>
<comment type="caution">
    <text evidence="1">The sequence shown here is derived from an EMBL/GenBank/DDBJ whole genome shotgun (WGS) entry which is preliminary data.</text>
</comment>
<proteinExistence type="predicted"/>